<protein>
    <recommendedName>
        <fullName evidence="4">CCHC-type domain-containing protein</fullName>
    </recommendedName>
</protein>
<evidence type="ECO:0000313" key="2">
    <source>
        <dbReference type="EMBL" id="CAL1396165.1"/>
    </source>
</evidence>
<accession>A0AAV2FD27</accession>
<dbReference type="Proteomes" id="UP001497516">
    <property type="component" value="Chromosome 6"/>
</dbReference>
<feature type="compositionally biased region" description="Low complexity" evidence="1">
    <location>
        <begin position="158"/>
        <end position="179"/>
    </location>
</feature>
<dbReference type="PANTHER" id="PTHR47481:SF22">
    <property type="entry name" value="RETROTRANSPOSON GAG DOMAIN-CONTAINING PROTEIN"/>
    <property type="match status" value="1"/>
</dbReference>
<keyword evidence="3" id="KW-1185">Reference proteome</keyword>
<feature type="region of interest" description="Disordered" evidence="1">
    <location>
        <begin position="216"/>
        <end position="250"/>
    </location>
</feature>
<dbReference type="PANTHER" id="PTHR47481">
    <property type="match status" value="1"/>
</dbReference>
<dbReference type="GO" id="GO:0003676">
    <property type="term" value="F:nucleic acid binding"/>
    <property type="evidence" value="ECO:0007669"/>
    <property type="project" value="InterPro"/>
</dbReference>
<evidence type="ECO:0008006" key="4">
    <source>
        <dbReference type="Google" id="ProtNLM"/>
    </source>
</evidence>
<dbReference type="InterPro" id="IPR036875">
    <property type="entry name" value="Znf_CCHC_sf"/>
</dbReference>
<dbReference type="AlphaFoldDB" id="A0AAV2FD27"/>
<dbReference type="SUPFAM" id="SSF57756">
    <property type="entry name" value="Retrovirus zinc finger-like domains"/>
    <property type="match status" value="1"/>
</dbReference>
<evidence type="ECO:0000256" key="1">
    <source>
        <dbReference type="SAM" id="MobiDB-lite"/>
    </source>
</evidence>
<dbReference type="Pfam" id="PF14223">
    <property type="entry name" value="Retrotran_gag_2"/>
    <property type="match status" value="1"/>
</dbReference>
<reference evidence="2 3" key="1">
    <citation type="submission" date="2024-04" db="EMBL/GenBank/DDBJ databases">
        <authorList>
            <person name="Fracassetti M."/>
        </authorList>
    </citation>
    <scope>NUCLEOTIDE SEQUENCE [LARGE SCALE GENOMIC DNA]</scope>
</reference>
<dbReference type="EMBL" id="OZ034819">
    <property type="protein sequence ID" value="CAL1396165.1"/>
    <property type="molecule type" value="Genomic_DNA"/>
</dbReference>
<feature type="region of interest" description="Disordered" evidence="1">
    <location>
        <begin position="145"/>
        <end position="185"/>
    </location>
</feature>
<name>A0AAV2FD27_9ROSI</name>
<sequence>MAPVVAPYVSSTPSSCEAWTILECMFASQSRQRVIHLKEKLRHETLTNRLVVIYLQTMRTTVAELDLINAPVTNEDLILYVLRGLPEEYGKITVSIRARDTTIHFEDLRDRLVGFEADRVAVRSAQLPAPTTAFSSVHSRPCSPGRYIHPAGGSHGISPARRSSSPRSSDAYSPSRSPAGYVTPAPSLLDRPRLVCQFCDATGHSAKDCYHIRGPPHAHHTSAGSSPSGWLVDSTTTNHMTPDLGQLSLH</sequence>
<organism evidence="2 3">
    <name type="scientific">Linum trigynum</name>
    <dbReference type="NCBI Taxonomy" id="586398"/>
    <lineage>
        <taxon>Eukaryota</taxon>
        <taxon>Viridiplantae</taxon>
        <taxon>Streptophyta</taxon>
        <taxon>Embryophyta</taxon>
        <taxon>Tracheophyta</taxon>
        <taxon>Spermatophyta</taxon>
        <taxon>Magnoliopsida</taxon>
        <taxon>eudicotyledons</taxon>
        <taxon>Gunneridae</taxon>
        <taxon>Pentapetalae</taxon>
        <taxon>rosids</taxon>
        <taxon>fabids</taxon>
        <taxon>Malpighiales</taxon>
        <taxon>Linaceae</taxon>
        <taxon>Linum</taxon>
    </lineage>
</organism>
<feature type="compositionally biased region" description="Polar residues" evidence="1">
    <location>
        <begin position="222"/>
        <end position="240"/>
    </location>
</feature>
<dbReference type="GO" id="GO:0008270">
    <property type="term" value="F:zinc ion binding"/>
    <property type="evidence" value="ECO:0007669"/>
    <property type="project" value="InterPro"/>
</dbReference>
<gene>
    <name evidence="2" type="ORF">LTRI10_LOCUS36549</name>
</gene>
<evidence type="ECO:0000313" key="3">
    <source>
        <dbReference type="Proteomes" id="UP001497516"/>
    </source>
</evidence>
<proteinExistence type="predicted"/>